<evidence type="ECO:0000313" key="7">
    <source>
        <dbReference type="EMBL" id="CAD9875394.1"/>
    </source>
</evidence>
<feature type="signal peptide" evidence="4">
    <location>
        <begin position="1"/>
        <end position="19"/>
    </location>
</feature>
<dbReference type="GO" id="GO:0033743">
    <property type="term" value="F:peptide-methionine (R)-S-oxide reductase activity"/>
    <property type="evidence" value="ECO:0007669"/>
    <property type="project" value="InterPro"/>
</dbReference>
<evidence type="ECO:0000259" key="5">
    <source>
        <dbReference type="PROSITE" id="PS51790"/>
    </source>
</evidence>
<dbReference type="InterPro" id="IPR036291">
    <property type="entry name" value="NAD(P)-bd_dom_sf"/>
</dbReference>
<dbReference type="InterPro" id="IPR002579">
    <property type="entry name" value="Met_Sox_Rdtase_MsrB_dom"/>
</dbReference>
<dbReference type="GO" id="GO:0016620">
    <property type="term" value="F:oxidoreductase activity, acting on the aldehyde or oxo group of donors, NAD or NADP as acceptor"/>
    <property type="evidence" value="ECO:0007669"/>
    <property type="project" value="InterPro"/>
</dbReference>
<dbReference type="InterPro" id="IPR016040">
    <property type="entry name" value="NAD(P)-bd_dom"/>
</dbReference>
<dbReference type="Gene3D" id="2.170.150.20">
    <property type="entry name" value="Peptide methionine sulfoxide reductase"/>
    <property type="match status" value="1"/>
</dbReference>
<evidence type="ECO:0000256" key="4">
    <source>
        <dbReference type="SAM" id="SignalP"/>
    </source>
</evidence>
<dbReference type="InterPro" id="IPR044719">
    <property type="entry name" value="TIC62"/>
</dbReference>
<evidence type="ECO:0000256" key="3">
    <source>
        <dbReference type="SAM" id="MobiDB-lite"/>
    </source>
</evidence>
<feature type="region of interest" description="Disordered" evidence="3">
    <location>
        <begin position="430"/>
        <end position="452"/>
    </location>
</feature>
<dbReference type="GO" id="GO:0051287">
    <property type="term" value="F:NAD binding"/>
    <property type="evidence" value="ECO:0007669"/>
    <property type="project" value="InterPro"/>
</dbReference>
<dbReference type="PANTHER" id="PTHR47285:SF1">
    <property type="entry name" value="PROTEIN TIC 62, CHLOROPLASTIC"/>
    <property type="match status" value="1"/>
</dbReference>
<name>A0A6U1QLD2_9STRA</name>
<evidence type="ECO:0000256" key="2">
    <source>
        <dbReference type="ARBA" id="ARBA00023002"/>
    </source>
</evidence>
<dbReference type="CDD" id="cd05243">
    <property type="entry name" value="SDR_a5"/>
    <property type="match status" value="1"/>
</dbReference>
<reference evidence="6" key="1">
    <citation type="submission" date="2021-01" db="EMBL/GenBank/DDBJ databases">
        <authorList>
            <person name="Corre E."/>
            <person name="Pelletier E."/>
            <person name="Niang G."/>
            <person name="Scheremetjew M."/>
            <person name="Finn R."/>
            <person name="Kale V."/>
            <person name="Holt S."/>
            <person name="Cochrane G."/>
            <person name="Meng A."/>
            <person name="Brown T."/>
            <person name="Cohen L."/>
        </authorList>
    </citation>
    <scope>NUCLEOTIDE SEQUENCE</scope>
    <source>
        <strain evidence="6">CCMP1661</strain>
    </source>
</reference>
<evidence type="ECO:0000313" key="6">
    <source>
        <dbReference type="EMBL" id="CAD9875393.1"/>
    </source>
</evidence>
<dbReference type="NCBIfam" id="TIGR00357">
    <property type="entry name" value="peptide-methionine (R)-S-oxide reductase MsrB"/>
    <property type="match status" value="1"/>
</dbReference>
<dbReference type="Pfam" id="PF01641">
    <property type="entry name" value="SelR"/>
    <property type="match status" value="1"/>
</dbReference>
<dbReference type="Gene3D" id="3.40.50.720">
    <property type="entry name" value="NAD(P)-binding Rossmann-like Domain"/>
    <property type="match status" value="1"/>
</dbReference>
<organism evidence="6">
    <name type="scientific">Fibrocapsa japonica</name>
    <dbReference type="NCBI Taxonomy" id="94617"/>
    <lineage>
        <taxon>Eukaryota</taxon>
        <taxon>Sar</taxon>
        <taxon>Stramenopiles</taxon>
        <taxon>Ochrophyta</taxon>
        <taxon>Raphidophyceae</taxon>
        <taxon>Chattonellales</taxon>
        <taxon>Chattonellaceae</taxon>
        <taxon>Fibrocapsa</taxon>
    </lineage>
</organism>
<evidence type="ECO:0000256" key="1">
    <source>
        <dbReference type="ARBA" id="ARBA00007174"/>
    </source>
</evidence>
<dbReference type="PROSITE" id="PS51790">
    <property type="entry name" value="MSRB"/>
    <property type="match status" value="1"/>
</dbReference>
<sequence length="452" mass="49459">MKLKAISCTLLCLITTSCGFNTIPNSNGLAQSKRQSYRKSMLFSGADAVEQSGSAIPTLQTIFVAGASGRTGQRVVRELLQSGAKVKAGIRESSNAKAKEIFFNAEFMDQGLTDSLELYPIDLENQSQISEALKDCDAVVSALGALETEALDWTAPYRVDGTLTQNLIKASMEQKEAVKHFIMVSSLGTGKIGFPASVLNLFWGVLTWKRQSEKLLESSGIPYTIVRPGGMERPKDDFELTHNIKLQAADTTFGGNVSRLQVAKLVSAILQQPDTTANKIIEVVAETQAPKKEFSVLLEEVCNAPTDEEWRARLNLAQYQVLRKAATEPPYTSPLNYEKRSGDFVCSGCGHPLFRSEAKFDSGTGWPSFFQPINNEDSVALKVDYSLGMPRMEVLCGACEGHLGHVFRDGPRPTGLRYCMNGVAMQFSPDETKVKETAEASSEKQEAENLVE</sequence>
<gene>
    <name evidence="6" type="ORF">FJAP1339_LOCUS12316</name>
    <name evidence="7" type="ORF">FJAP1339_LOCUS12317</name>
</gene>
<dbReference type="SUPFAM" id="SSF51735">
    <property type="entry name" value="NAD(P)-binding Rossmann-fold domains"/>
    <property type="match status" value="1"/>
</dbReference>
<protein>
    <recommendedName>
        <fullName evidence="5">MsrB domain-containing protein</fullName>
    </recommendedName>
</protein>
<keyword evidence="4" id="KW-0732">Signal</keyword>
<dbReference type="GO" id="GO:1901607">
    <property type="term" value="P:alpha-amino acid biosynthetic process"/>
    <property type="evidence" value="ECO:0007669"/>
    <property type="project" value="UniProtKB-ARBA"/>
</dbReference>
<proteinExistence type="inferred from homology"/>
<comment type="similarity">
    <text evidence="1">Belongs to the MsrB Met sulfoxide reductase family.</text>
</comment>
<dbReference type="Pfam" id="PF13460">
    <property type="entry name" value="NAD_binding_10"/>
    <property type="match status" value="1"/>
</dbReference>
<feature type="chain" id="PRO_5035676995" description="MsrB domain-containing protein" evidence="4">
    <location>
        <begin position="20"/>
        <end position="452"/>
    </location>
</feature>
<dbReference type="InterPro" id="IPR000534">
    <property type="entry name" value="Semialdehyde_DH_NAD-bd"/>
</dbReference>
<accession>A0A6U1QLD2</accession>
<dbReference type="AlphaFoldDB" id="A0A6U1QLD2"/>
<feature type="domain" description="MsrB" evidence="5">
    <location>
        <begin position="307"/>
        <end position="430"/>
    </location>
</feature>
<dbReference type="SUPFAM" id="SSF51316">
    <property type="entry name" value="Mss4-like"/>
    <property type="match status" value="1"/>
</dbReference>
<dbReference type="SMART" id="SM00859">
    <property type="entry name" value="Semialdhyde_dh"/>
    <property type="match status" value="1"/>
</dbReference>
<dbReference type="PROSITE" id="PS51257">
    <property type="entry name" value="PROKAR_LIPOPROTEIN"/>
    <property type="match status" value="1"/>
</dbReference>
<dbReference type="EMBL" id="HBHR01023950">
    <property type="protein sequence ID" value="CAD9875393.1"/>
    <property type="molecule type" value="Transcribed_RNA"/>
</dbReference>
<dbReference type="EMBL" id="HBHR01023951">
    <property type="protein sequence ID" value="CAD9875394.1"/>
    <property type="molecule type" value="Transcribed_RNA"/>
</dbReference>
<dbReference type="PANTHER" id="PTHR47285">
    <property type="entry name" value="PROTEIN TIC 62, CHLOROPLASTIC"/>
    <property type="match status" value="1"/>
</dbReference>
<dbReference type="InterPro" id="IPR011057">
    <property type="entry name" value="Mss4-like_sf"/>
</dbReference>
<keyword evidence="2" id="KW-0560">Oxidoreductase</keyword>